<evidence type="ECO:0000259" key="3">
    <source>
        <dbReference type="Pfam" id="PF09423"/>
    </source>
</evidence>
<feature type="chain" id="PRO_5012799954" description="PhoD-like phosphatase metallophosphatase domain-containing protein" evidence="2">
    <location>
        <begin position="20"/>
        <end position="549"/>
    </location>
</feature>
<sequence>MSVLGVLIALFCSISFVFGDIRYESSIPFTPSATPSELEANLMDFLVIIGDVSTTTARIVYEPLTTGPNDGLIQISLQLIKENNIVDTITHAHTKNMPYVHTFSPLNSNEEYKIIFTFEKRIVATAKFWTAPLPTDQVDVKVLSVSCDRFSQDQDDSHWSTLAHDIENDSTYFGIVHTGDQIYADDLVNLAVNSIKKASAMSFEETLDAFRQLYRRCFGRPMLQQVLRHGAHWMLMDDHDIINNWSYLNLEFPQHQVLVRAGLQTFYEYQYQLLYDVDFENMDFARASSWPSLYRPNHFIRKLGNLSLLLVDTRLDRGLKTTAEQHTLMSPEQFNFVAATLDVKLPEEQIVVFTALPLFFHTKYSAAFADFADGEMYPGIDAFRPFFRALWPHLSKASLLVGGDLHMTSESIVCGHVDNSNWNCLPQLVTSGMTKRSTTMIETKLISFHLTITQVLQPFHWVYSAIAPHALTEFAILTKSAFYGKNYGYILLSKDQEFTFGSVVQPFTNLIDIMLQTLSDIMSWAIHNSVVALVLFVATFFIYKRLLRS</sequence>
<dbReference type="InterPro" id="IPR038607">
    <property type="entry name" value="PhoD-like_sf"/>
</dbReference>
<dbReference type="SUPFAM" id="SSF56300">
    <property type="entry name" value="Metallo-dependent phosphatases"/>
    <property type="match status" value="1"/>
</dbReference>
<dbReference type="EMBL" id="JNBS01004932">
    <property type="protein sequence ID" value="OQR81675.1"/>
    <property type="molecule type" value="Genomic_DNA"/>
</dbReference>
<gene>
    <name evidence="4" type="ORF">THRCLA_11523</name>
</gene>
<evidence type="ECO:0000313" key="5">
    <source>
        <dbReference type="Proteomes" id="UP000243217"/>
    </source>
</evidence>
<keyword evidence="5" id="KW-1185">Reference proteome</keyword>
<feature type="signal peptide" evidence="2">
    <location>
        <begin position="1"/>
        <end position="19"/>
    </location>
</feature>
<protein>
    <recommendedName>
        <fullName evidence="3">PhoD-like phosphatase metallophosphatase domain-containing protein</fullName>
    </recommendedName>
</protein>
<reference evidence="4 5" key="1">
    <citation type="journal article" date="2014" name="Genome Biol. Evol.">
        <title>The secreted proteins of Achlya hypogyna and Thraustotheca clavata identify the ancestral oomycete secretome and reveal gene acquisitions by horizontal gene transfer.</title>
        <authorList>
            <person name="Misner I."/>
            <person name="Blouin N."/>
            <person name="Leonard G."/>
            <person name="Richards T.A."/>
            <person name="Lane C.E."/>
        </authorList>
    </citation>
    <scope>NUCLEOTIDE SEQUENCE [LARGE SCALE GENOMIC DNA]</scope>
    <source>
        <strain evidence="4 5">ATCC 34112</strain>
    </source>
</reference>
<organism evidence="4 5">
    <name type="scientific">Thraustotheca clavata</name>
    <dbReference type="NCBI Taxonomy" id="74557"/>
    <lineage>
        <taxon>Eukaryota</taxon>
        <taxon>Sar</taxon>
        <taxon>Stramenopiles</taxon>
        <taxon>Oomycota</taxon>
        <taxon>Saprolegniomycetes</taxon>
        <taxon>Saprolegniales</taxon>
        <taxon>Achlyaceae</taxon>
        <taxon>Thraustotheca</taxon>
    </lineage>
</organism>
<evidence type="ECO:0000256" key="2">
    <source>
        <dbReference type="SAM" id="SignalP"/>
    </source>
</evidence>
<feature type="transmembrane region" description="Helical" evidence="1">
    <location>
        <begin position="521"/>
        <end position="543"/>
    </location>
</feature>
<dbReference type="PANTHER" id="PTHR37031">
    <property type="entry name" value="METALLOPHOSPHATASE BINDING DOMAIN PROTEIN"/>
    <property type="match status" value="1"/>
</dbReference>
<dbReference type="InterPro" id="IPR029052">
    <property type="entry name" value="Metallo-depent_PP-like"/>
</dbReference>
<keyword evidence="1" id="KW-0472">Membrane</keyword>
<comment type="caution">
    <text evidence="4">The sequence shown here is derived from an EMBL/GenBank/DDBJ whole genome shotgun (WGS) entry which is preliminary data.</text>
</comment>
<evidence type="ECO:0000313" key="4">
    <source>
        <dbReference type="EMBL" id="OQR81675.1"/>
    </source>
</evidence>
<dbReference type="STRING" id="74557.A0A1V9Y7G8"/>
<dbReference type="Pfam" id="PF09423">
    <property type="entry name" value="PhoD"/>
    <property type="match status" value="1"/>
</dbReference>
<dbReference type="Gene3D" id="3.60.21.70">
    <property type="entry name" value="PhoD-like phosphatase"/>
    <property type="match status" value="1"/>
</dbReference>
<dbReference type="InterPro" id="IPR018946">
    <property type="entry name" value="PhoD-like_MPP"/>
</dbReference>
<name>A0A1V9Y7G8_9STRA</name>
<keyword evidence="1" id="KW-0812">Transmembrane</keyword>
<keyword evidence="2" id="KW-0732">Signal</keyword>
<keyword evidence="1" id="KW-1133">Transmembrane helix</keyword>
<dbReference type="PANTHER" id="PTHR37031:SF2">
    <property type="entry name" value="PHOD-LIKE PHOSPHATASE METALLOPHOSPHATASE DOMAIN-CONTAINING PROTEIN"/>
    <property type="match status" value="1"/>
</dbReference>
<feature type="domain" description="PhoD-like phosphatase metallophosphatase" evidence="3">
    <location>
        <begin position="145"/>
        <end position="270"/>
    </location>
</feature>
<dbReference type="Proteomes" id="UP000243217">
    <property type="component" value="Unassembled WGS sequence"/>
</dbReference>
<dbReference type="AlphaFoldDB" id="A0A1V9Y7G8"/>
<accession>A0A1V9Y7G8</accession>
<dbReference type="OrthoDB" id="2419400at2759"/>
<proteinExistence type="predicted"/>
<evidence type="ECO:0000256" key="1">
    <source>
        <dbReference type="SAM" id="Phobius"/>
    </source>
</evidence>